<protein>
    <recommendedName>
        <fullName evidence="7">Zn(2)-C6 fungal-type domain-containing protein</fullName>
    </recommendedName>
</protein>
<gene>
    <name evidence="8" type="ORF">EMCG_09763</name>
</gene>
<dbReference type="PROSITE" id="PS50048">
    <property type="entry name" value="ZN2_CY6_FUNGAL_2"/>
    <property type="match status" value="1"/>
</dbReference>
<accession>A0A0G2I0X1</accession>
<dbReference type="Pfam" id="PF04082">
    <property type="entry name" value="Fungal_trans"/>
    <property type="match status" value="1"/>
</dbReference>
<dbReference type="SMART" id="SM00066">
    <property type="entry name" value="GAL4"/>
    <property type="match status" value="1"/>
</dbReference>
<evidence type="ECO:0000256" key="4">
    <source>
        <dbReference type="ARBA" id="ARBA00023163"/>
    </source>
</evidence>
<feature type="domain" description="Zn(2)-C6 fungal-type" evidence="7">
    <location>
        <begin position="81"/>
        <end position="111"/>
    </location>
</feature>
<dbReference type="GO" id="GO:0008270">
    <property type="term" value="F:zinc ion binding"/>
    <property type="evidence" value="ECO:0007669"/>
    <property type="project" value="InterPro"/>
</dbReference>
<keyword evidence="3" id="KW-0238">DNA-binding</keyword>
<dbReference type="InterPro" id="IPR001138">
    <property type="entry name" value="Zn2Cys6_DnaBD"/>
</dbReference>
<dbReference type="GO" id="GO:0000981">
    <property type="term" value="F:DNA-binding transcription factor activity, RNA polymerase II-specific"/>
    <property type="evidence" value="ECO:0007669"/>
    <property type="project" value="InterPro"/>
</dbReference>
<feature type="region of interest" description="Disordered" evidence="6">
    <location>
        <begin position="1"/>
        <end position="25"/>
    </location>
</feature>
<organism evidence="8 9">
    <name type="scientific">[Emmonsia] crescens</name>
    <dbReference type="NCBI Taxonomy" id="73230"/>
    <lineage>
        <taxon>Eukaryota</taxon>
        <taxon>Fungi</taxon>
        <taxon>Dikarya</taxon>
        <taxon>Ascomycota</taxon>
        <taxon>Pezizomycotina</taxon>
        <taxon>Eurotiomycetes</taxon>
        <taxon>Eurotiomycetidae</taxon>
        <taxon>Onygenales</taxon>
        <taxon>Ajellomycetaceae</taxon>
        <taxon>Emergomyces</taxon>
    </lineage>
</organism>
<dbReference type="OrthoDB" id="5296287at2759"/>
<dbReference type="InterPro" id="IPR007219">
    <property type="entry name" value="XnlR_reg_dom"/>
</dbReference>
<dbReference type="AlphaFoldDB" id="A0A0G2I0X1"/>
<keyword evidence="2" id="KW-0805">Transcription regulation</keyword>
<dbReference type="Proteomes" id="UP000034164">
    <property type="component" value="Unassembled WGS sequence"/>
</dbReference>
<reference evidence="9" key="1">
    <citation type="journal article" date="2015" name="PLoS Genet.">
        <title>The dynamic genome and transcriptome of the human fungal pathogen Blastomyces and close relative Emmonsia.</title>
        <authorList>
            <person name="Munoz J.F."/>
            <person name="Gauthier G.M."/>
            <person name="Desjardins C.A."/>
            <person name="Gallo J.E."/>
            <person name="Holder J."/>
            <person name="Sullivan T.D."/>
            <person name="Marty A.J."/>
            <person name="Carmen J.C."/>
            <person name="Chen Z."/>
            <person name="Ding L."/>
            <person name="Gujja S."/>
            <person name="Magrini V."/>
            <person name="Misas E."/>
            <person name="Mitreva M."/>
            <person name="Priest M."/>
            <person name="Saif S."/>
            <person name="Whiston E.A."/>
            <person name="Young S."/>
            <person name="Zeng Q."/>
            <person name="Goldman W.E."/>
            <person name="Mardis E.R."/>
            <person name="Taylor J.W."/>
            <person name="McEwen J.G."/>
            <person name="Clay O.K."/>
            <person name="Klein B.S."/>
            <person name="Cuomo C.A."/>
        </authorList>
    </citation>
    <scope>NUCLEOTIDE SEQUENCE [LARGE SCALE GENOMIC DNA]</scope>
    <source>
        <strain evidence="9">UAMH 3008</strain>
    </source>
</reference>
<evidence type="ECO:0000256" key="2">
    <source>
        <dbReference type="ARBA" id="ARBA00023015"/>
    </source>
</evidence>
<evidence type="ECO:0000256" key="5">
    <source>
        <dbReference type="ARBA" id="ARBA00023242"/>
    </source>
</evidence>
<comment type="caution">
    <text evidence="8">The sequence shown here is derived from an EMBL/GenBank/DDBJ whole genome shotgun (WGS) entry which is preliminary data.</text>
</comment>
<dbReference type="PANTHER" id="PTHR47654:SF5">
    <property type="entry name" value="TRANSCRIPTION FACTOR DOMAIN-CONTAINING PROTEIN"/>
    <property type="match status" value="1"/>
</dbReference>
<evidence type="ECO:0000256" key="6">
    <source>
        <dbReference type="SAM" id="MobiDB-lite"/>
    </source>
</evidence>
<dbReference type="PROSITE" id="PS00463">
    <property type="entry name" value="ZN2_CY6_FUNGAL_1"/>
    <property type="match status" value="1"/>
</dbReference>
<name>A0A0G2I0X1_9EURO</name>
<dbReference type="Pfam" id="PF00172">
    <property type="entry name" value="Zn_clus"/>
    <property type="match status" value="1"/>
</dbReference>
<dbReference type="GO" id="GO:0003677">
    <property type="term" value="F:DNA binding"/>
    <property type="evidence" value="ECO:0007669"/>
    <property type="project" value="UniProtKB-KW"/>
</dbReference>
<evidence type="ECO:0000259" key="7">
    <source>
        <dbReference type="PROSITE" id="PS50048"/>
    </source>
</evidence>
<keyword evidence="1" id="KW-0479">Metal-binding</keyword>
<evidence type="ECO:0000313" key="8">
    <source>
        <dbReference type="EMBL" id="KKZ64252.1"/>
    </source>
</evidence>
<dbReference type="VEuPathDB" id="FungiDB:EMCG_09763"/>
<dbReference type="CDD" id="cd00067">
    <property type="entry name" value="GAL4"/>
    <property type="match status" value="1"/>
</dbReference>
<dbReference type="InterPro" id="IPR036864">
    <property type="entry name" value="Zn2-C6_fun-type_DNA-bd_sf"/>
</dbReference>
<evidence type="ECO:0000313" key="9">
    <source>
        <dbReference type="Proteomes" id="UP000034164"/>
    </source>
</evidence>
<evidence type="ECO:0000256" key="1">
    <source>
        <dbReference type="ARBA" id="ARBA00022723"/>
    </source>
</evidence>
<dbReference type="EMBL" id="LCZI01000817">
    <property type="protein sequence ID" value="KKZ64252.1"/>
    <property type="molecule type" value="Genomic_DNA"/>
</dbReference>
<keyword evidence="5" id="KW-0539">Nucleus</keyword>
<keyword evidence="4" id="KW-0804">Transcription</keyword>
<dbReference type="CDD" id="cd12148">
    <property type="entry name" value="fungal_TF_MHR"/>
    <property type="match status" value="1"/>
</dbReference>
<dbReference type="SMART" id="SM00906">
    <property type="entry name" value="Fungal_trans"/>
    <property type="match status" value="1"/>
</dbReference>
<dbReference type="Gene3D" id="4.10.240.10">
    <property type="entry name" value="Zn(2)-C6 fungal-type DNA-binding domain"/>
    <property type="match status" value="1"/>
</dbReference>
<dbReference type="GO" id="GO:0006351">
    <property type="term" value="P:DNA-templated transcription"/>
    <property type="evidence" value="ECO:0007669"/>
    <property type="project" value="InterPro"/>
</dbReference>
<proteinExistence type="predicted"/>
<dbReference type="InterPro" id="IPR053230">
    <property type="entry name" value="Trans_reg_galc"/>
</dbReference>
<sequence>MDPSADRRRRAQPQPQPSPLNIPNLANSSLFPNIFVEPTETANHVISSPIRVDSKIAIPRLQRLGQNQPLPTSERQRVSHACDPCRKRKSKCDGLRPVCSRCRDQEVTCVYLDGKREKLKRSVQLPLWKFDVPPNFGFLFVVNSHGLLTPMHFFASIIYTKNNAAKVAAYEKLLCDILPHQKPEIQHTIRNTLLEYRNLAEEDIATSIEATGSGDEDEYAASAGAGSPRFQDRVQPDSAGFVRTTGFLGKASVVRWIEELATKMVEFFGLATRNILNNTKHAAAISDEFDHCLLQQCTYFLDDSYLRDSPVFGNTGTCPPTMFDNDDNQSRPLQKEMADIFVNSYFSTVHPMFPILSEQEFKMHYEIYYQTAHYPSEVWRCILHVVFAIGAIHALRTQASGGVIESDHVMYAFRSGALGRTSTFLVDIPSMEQLQLAAIGGLYYLTSYHINRAWNLIGLAVRFGHTRALHLVNANTDLPEGEREFELRVWHSISSMERFLCVFTGRPSSLQDRFTSIRLPRPIELPFTPPSTYIAPLDTQATMAGMGPPSNTLPMNTLSIPPWTIFIRSLRLDLIIAEALEELYSSSTVNRTWAVVQNLVFDLDRKLTQWENDLPSGILGLTPASEALPPMNQRMYLTLRFYGACILINRPCLCEARQLSDAIPSQSATSKRMDEDAAIRCVSAARNLIRLLPQNIQPVELYLNTPWWCVLHYIVQAGTILIIELSMDVFHLPNETENLINESSCVLQWLQALSETSTPARRAYISLSRLLRLALVKIGKDNHPAAMRFMAEDTSVVPLTGPTAAIIRGPQSFMPNPASAGWQD</sequence>
<dbReference type="SUPFAM" id="SSF57701">
    <property type="entry name" value="Zn2/Cys6 DNA-binding domain"/>
    <property type="match status" value="1"/>
</dbReference>
<evidence type="ECO:0000256" key="3">
    <source>
        <dbReference type="ARBA" id="ARBA00023125"/>
    </source>
</evidence>
<dbReference type="PANTHER" id="PTHR47654">
    <property type="entry name" value="ZN(II)2CYS6 TRANSCRIPTION FACTOR (EUROFUNG)-RELATED"/>
    <property type="match status" value="1"/>
</dbReference>